<keyword evidence="1" id="KW-0472">Membrane</keyword>
<reference evidence="2 3" key="1">
    <citation type="submission" date="2020-02" db="EMBL/GenBank/DDBJ databases">
        <authorList>
            <person name="Kim M.K."/>
        </authorList>
    </citation>
    <scope>NUCLEOTIDE SEQUENCE [LARGE SCALE GENOMIC DNA]</scope>
    <source>
        <strain evidence="2 3">17J57-3</strain>
    </source>
</reference>
<dbReference type="RefSeq" id="WP_163967260.1">
    <property type="nucleotide sequence ID" value="NZ_JAAIVB010000069.1"/>
</dbReference>
<dbReference type="AlphaFoldDB" id="A0A6B3SWP4"/>
<proteinExistence type="predicted"/>
<name>A0A6B3SWP4_9BURK</name>
<dbReference type="EMBL" id="JAAIVB010000069">
    <property type="protein sequence ID" value="NEX63416.1"/>
    <property type="molecule type" value="Genomic_DNA"/>
</dbReference>
<evidence type="ECO:0000313" key="3">
    <source>
        <dbReference type="Proteomes" id="UP000482155"/>
    </source>
</evidence>
<keyword evidence="1" id="KW-1133">Transmembrane helix</keyword>
<gene>
    <name evidence="2" type="ORF">G3574_20250</name>
</gene>
<keyword evidence="1" id="KW-0812">Transmembrane</keyword>
<comment type="caution">
    <text evidence="2">The sequence shown here is derived from an EMBL/GenBank/DDBJ whole genome shotgun (WGS) entry which is preliminary data.</text>
</comment>
<keyword evidence="3" id="KW-1185">Reference proteome</keyword>
<evidence type="ECO:0000256" key="1">
    <source>
        <dbReference type="SAM" id="Phobius"/>
    </source>
</evidence>
<organism evidence="2 3">
    <name type="scientific">Noviherbaspirillum galbum</name>
    <dbReference type="NCBI Taxonomy" id="2709383"/>
    <lineage>
        <taxon>Bacteria</taxon>
        <taxon>Pseudomonadati</taxon>
        <taxon>Pseudomonadota</taxon>
        <taxon>Betaproteobacteria</taxon>
        <taxon>Burkholderiales</taxon>
        <taxon>Oxalobacteraceae</taxon>
        <taxon>Noviherbaspirillum</taxon>
    </lineage>
</organism>
<sequence>MHQLIMKSTTTVVFGSAAMMIMHGKPSMAVVYLLLTGTAYLAHRWTHA</sequence>
<feature type="transmembrane region" description="Helical" evidence="1">
    <location>
        <begin position="12"/>
        <end position="35"/>
    </location>
</feature>
<accession>A0A6B3SWP4</accession>
<evidence type="ECO:0000313" key="2">
    <source>
        <dbReference type="EMBL" id="NEX63416.1"/>
    </source>
</evidence>
<dbReference type="Proteomes" id="UP000482155">
    <property type="component" value="Unassembled WGS sequence"/>
</dbReference>
<protein>
    <submittedName>
        <fullName evidence="2">Uncharacterized protein</fullName>
    </submittedName>
</protein>